<gene>
    <name evidence="2" type="ORF">D791_02736</name>
</gene>
<proteinExistence type="predicted"/>
<comment type="caution">
    <text evidence="2">The sequence shown here is derived from an EMBL/GenBank/DDBJ whole genome shotgun (WGS) entry which is preliminary data.</text>
</comment>
<dbReference type="EMBL" id="AONB01000014">
    <property type="protein sequence ID" value="EXJ10408.1"/>
    <property type="molecule type" value="Genomic_DNA"/>
</dbReference>
<organism evidence="2 3">
    <name type="scientific">Nitrincola nitratireducens</name>
    <dbReference type="NCBI Taxonomy" id="1229521"/>
    <lineage>
        <taxon>Bacteria</taxon>
        <taxon>Pseudomonadati</taxon>
        <taxon>Pseudomonadota</taxon>
        <taxon>Gammaproteobacteria</taxon>
        <taxon>Oceanospirillales</taxon>
        <taxon>Oceanospirillaceae</taxon>
        <taxon>Nitrincola</taxon>
    </lineage>
</organism>
<dbReference type="STRING" id="1229521.D791_02736"/>
<dbReference type="AlphaFoldDB" id="W9UT60"/>
<keyword evidence="3" id="KW-1185">Reference proteome</keyword>
<dbReference type="Proteomes" id="UP000019464">
    <property type="component" value="Unassembled WGS sequence"/>
</dbReference>
<dbReference type="PATRIC" id="fig|1229521.3.peg.2765"/>
<dbReference type="PANTHER" id="PTHR43738:SF2">
    <property type="entry name" value="ABC TRANSPORTER PERMEASE"/>
    <property type="match status" value="1"/>
</dbReference>
<accession>W9UT60</accession>
<reference evidence="2 3" key="2">
    <citation type="journal article" date="2015" name="Syst. Appl. Microbiol.">
        <title>Nitrincola nitratireducens sp. nov. isolated from a haloalkaline crater lake.</title>
        <authorList>
            <person name="Singh A."/>
            <person name="Vaidya B."/>
            <person name="Tanuku N.R."/>
            <person name="Pinnaka A.K."/>
        </authorList>
    </citation>
    <scope>NUCLEOTIDE SEQUENCE [LARGE SCALE GENOMIC DNA]</scope>
    <source>
        <strain evidence="2 3">AK23</strain>
    </source>
</reference>
<sequence length="288" mass="32001">MLKLALLSIWNRRGTIFLTLLTLSISVTLLMGVEKLRHDTQQSFFNTVSGTDLIVGARSGSLPLLLYSVFGIGQPTNNIRWSSYQQIASQEAVAWTIPITLGDSHQGFKVIGTENSFYEYFKFGRQQSLSMAEGHFFDDLFDVVLGAEVARALGYDLGDSVVIAHGLGRGSFAQHQDKPFKVAGILNATGTPIDRNLFISLAAWEAIHIDWRAGTRIPGMNLDAETVRTRDLTPKELTAFMVGLKSPMATFHMQRASTPIEQNHFRQFCQVLHCKSSGRFCPSPKNPY</sequence>
<dbReference type="InterPro" id="IPR025857">
    <property type="entry name" value="MacB_PCD"/>
</dbReference>
<dbReference type="InterPro" id="IPR051125">
    <property type="entry name" value="ABC-4/HrtB_transporter"/>
</dbReference>
<dbReference type="Pfam" id="PF12704">
    <property type="entry name" value="MacB_PCD"/>
    <property type="match status" value="1"/>
</dbReference>
<name>W9UT60_9GAMM</name>
<evidence type="ECO:0000313" key="3">
    <source>
        <dbReference type="Proteomes" id="UP000019464"/>
    </source>
</evidence>
<feature type="domain" description="MacB-like periplasmic core" evidence="1">
    <location>
        <begin position="17"/>
        <end position="207"/>
    </location>
</feature>
<dbReference type="PANTHER" id="PTHR43738">
    <property type="entry name" value="ABC TRANSPORTER, MEMBRANE PROTEIN"/>
    <property type="match status" value="1"/>
</dbReference>
<reference evidence="3" key="1">
    <citation type="submission" date="2012-11" db="EMBL/GenBank/DDBJ databases">
        <authorList>
            <person name="Singh A."/>
            <person name="Pinnaka A.K."/>
            <person name="Vaidya B."/>
        </authorList>
    </citation>
    <scope>NUCLEOTIDE SEQUENCE [LARGE SCALE GENOMIC DNA]</scope>
    <source>
        <strain evidence="3">AK23</strain>
    </source>
</reference>
<dbReference type="RefSeq" id="WP_337588647.1">
    <property type="nucleotide sequence ID" value="NZ_AONB01000014.1"/>
</dbReference>
<evidence type="ECO:0000259" key="1">
    <source>
        <dbReference type="Pfam" id="PF12704"/>
    </source>
</evidence>
<protein>
    <recommendedName>
        <fullName evidence="1">MacB-like periplasmic core domain-containing protein</fullName>
    </recommendedName>
</protein>
<evidence type="ECO:0000313" key="2">
    <source>
        <dbReference type="EMBL" id="EXJ10408.1"/>
    </source>
</evidence>